<dbReference type="Proteomes" id="UP001164286">
    <property type="component" value="Unassembled WGS sequence"/>
</dbReference>
<dbReference type="Gene3D" id="3.40.910.10">
    <property type="entry name" value="Deoxyhypusine synthase"/>
    <property type="match status" value="1"/>
</dbReference>
<evidence type="ECO:0000256" key="7">
    <source>
        <dbReference type="ARBA" id="ARBA00012683"/>
    </source>
</evidence>
<dbReference type="Pfam" id="PF01916">
    <property type="entry name" value="DS"/>
    <property type="match status" value="1"/>
</dbReference>
<keyword evidence="11" id="KW-0496">Mitochondrion</keyword>
<evidence type="ECO:0000313" key="14">
    <source>
        <dbReference type="Proteomes" id="UP001164286"/>
    </source>
</evidence>
<keyword evidence="10" id="KW-0520">NAD</keyword>
<dbReference type="FunFam" id="3.40.910.10:FF:000001">
    <property type="entry name" value="Probable deoxyhypusine synthase"/>
    <property type="match status" value="1"/>
</dbReference>
<evidence type="ECO:0000256" key="11">
    <source>
        <dbReference type="ARBA" id="ARBA00023128"/>
    </source>
</evidence>
<comment type="pathway">
    <text evidence="5">Protein modification; eIF5A hypusination.</text>
</comment>
<dbReference type="PANTHER" id="PTHR11703">
    <property type="entry name" value="DEOXYHYPUSINE SYNTHASE"/>
    <property type="match status" value="1"/>
</dbReference>
<dbReference type="InterPro" id="IPR002773">
    <property type="entry name" value="Deoxyhypusine_synthase"/>
</dbReference>
<dbReference type="EC" id="2.5.1.46" evidence="7"/>
<dbReference type="InterPro" id="IPR036982">
    <property type="entry name" value="Deoxyhypusine_synthase_sf"/>
</dbReference>
<protein>
    <recommendedName>
        <fullName evidence="7">deoxyhypusine synthase</fullName>
        <ecNumber evidence="7">2.5.1.46</ecNumber>
    </recommendedName>
</protein>
<dbReference type="SUPFAM" id="SSF52467">
    <property type="entry name" value="DHS-like NAD/FAD-binding domain"/>
    <property type="match status" value="1"/>
</dbReference>
<name>A0AA38H947_9TREE</name>
<comment type="catalytic activity">
    <reaction evidence="1">
        <text>[eIF5A protein]-L-lysine + spermidine = [eIF5A protein]-deoxyhypusine + propane-1,3-diamine</text>
        <dbReference type="Rhea" id="RHEA:33299"/>
        <dbReference type="Rhea" id="RHEA-COMP:10143"/>
        <dbReference type="Rhea" id="RHEA-COMP:10144"/>
        <dbReference type="ChEBI" id="CHEBI:29969"/>
        <dbReference type="ChEBI" id="CHEBI:57484"/>
        <dbReference type="ChEBI" id="CHEBI:57834"/>
        <dbReference type="ChEBI" id="CHEBI:82657"/>
        <dbReference type="EC" id="2.5.1.46"/>
    </reaction>
</comment>
<proteinExistence type="inferred from homology"/>
<evidence type="ECO:0000256" key="9">
    <source>
        <dbReference type="ARBA" id="ARBA00022946"/>
    </source>
</evidence>
<sequence>MSAEASSSTSAAHASVLTPSEALPADAIHVKGPDYNQPIDLFQLLGGYERIGFQATGLARAIQVIEKMVSRIIRFLAQNKYIDCLVTTAGGVEEDFIKCLGSTVLGEFSLDGATLRKKGLNRIGNLLVPNSNYCAFEDWAVPILHAMVKEQEEDGARWSPSKVIARLGKEINDEESVYYWCWKNDIPVFCPALTDGSLGDMMYFHTYKTDAQLVVDIVSDIRRLNDMSVHAKQAGMIVLGGGVCKHQIANAMLFRNGADYAVYINTGQEYDGSDSGARPDEAVSWGKIRAGAEAVKVYADATLVFPLVVAATFGKAHWAAQAEGK</sequence>
<dbReference type="EMBL" id="JAKWFO010000005">
    <property type="protein sequence ID" value="KAI9636228.1"/>
    <property type="molecule type" value="Genomic_DNA"/>
</dbReference>
<comment type="function">
    <text evidence="3">Catalyzes the NAD-dependent oxidative cleavage of spermidine and the subsequent transfer of the butylamine moiety of spermidine to the epsilon-amino group of a specific lysine residue of the eIF-5A precursor protein to form the intermediate deoxyhypusine residue.</text>
</comment>
<evidence type="ECO:0000256" key="4">
    <source>
        <dbReference type="ARBA" id="ARBA00004173"/>
    </source>
</evidence>
<comment type="similarity">
    <text evidence="6">Belongs to the deoxyhypusine synthase family.</text>
</comment>
<evidence type="ECO:0000313" key="13">
    <source>
        <dbReference type="EMBL" id="KAI9636228.1"/>
    </source>
</evidence>
<dbReference type="RefSeq" id="XP_052946005.1">
    <property type="nucleotide sequence ID" value="XM_053087036.1"/>
</dbReference>
<dbReference type="GeneID" id="77726237"/>
<comment type="subcellular location">
    <subcellularLocation>
        <location evidence="4">Mitochondrion</location>
    </subcellularLocation>
</comment>
<evidence type="ECO:0000256" key="5">
    <source>
        <dbReference type="ARBA" id="ARBA00005041"/>
    </source>
</evidence>
<evidence type="ECO:0000256" key="6">
    <source>
        <dbReference type="ARBA" id="ARBA00009892"/>
    </source>
</evidence>
<dbReference type="NCBIfam" id="TIGR00321">
    <property type="entry name" value="dhys"/>
    <property type="match status" value="1"/>
</dbReference>
<keyword evidence="12" id="KW-0386">Hypusine biosynthesis</keyword>
<evidence type="ECO:0000256" key="10">
    <source>
        <dbReference type="ARBA" id="ARBA00023027"/>
    </source>
</evidence>
<keyword evidence="14" id="KW-1185">Reference proteome</keyword>
<comment type="cofactor">
    <cofactor evidence="2">
        <name>NAD(+)</name>
        <dbReference type="ChEBI" id="CHEBI:57540"/>
    </cofactor>
</comment>
<dbReference type="AlphaFoldDB" id="A0AA38H947"/>
<accession>A0AA38H947</accession>
<reference evidence="13" key="1">
    <citation type="journal article" date="2022" name="G3 (Bethesda)">
        <title>High quality genome of the basidiomycete yeast Dioszegia hungarica PDD-24b-2 isolated from cloud water.</title>
        <authorList>
            <person name="Jarrige D."/>
            <person name="Haridas S."/>
            <person name="Bleykasten-Grosshans C."/>
            <person name="Joly M."/>
            <person name="Nadalig T."/>
            <person name="Sancelme M."/>
            <person name="Vuilleumier S."/>
            <person name="Grigoriev I.V."/>
            <person name="Amato P."/>
            <person name="Bringel F."/>
        </authorList>
    </citation>
    <scope>NUCLEOTIDE SEQUENCE</scope>
    <source>
        <strain evidence="13">PDD-24b-2</strain>
    </source>
</reference>
<evidence type="ECO:0000256" key="8">
    <source>
        <dbReference type="ARBA" id="ARBA00022679"/>
    </source>
</evidence>
<gene>
    <name evidence="13" type="ORF">MKK02DRAFT_25414</name>
</gene>
<keyword evidence="8" id="KW-0808">Transferase</keyword>
<evidence type="ECO:0000256" key="12">
    <source>
        <dbReference type="ARBA" id="ARBA00023256"/>
    </source>
</evidence>
<evidence type="ECO:0000256" key="1">
    <source>
        <dbReference type="ARBA" id="ARBA00000952"/>
    </source>
</evidence>
<comment type="caution">
    <text evidence="13">The sequence shown here is derived from an EMBL/GenBank/DDBJ whole genome shotgun (WGS) entry which is preliminary data.</text>
</comment>
<dbReference type="GO" id="GO:0034038">
    <property type="term" value="F:deoxyhypusine synthase activity"/>
    <property type="evidence" value="ECO:0007669"/>
    <property type="project" value="UniProtKB-EC"/>
</dbReference>
<keyword evidence="9" id="KW-0809">Transit peptide</keyword>
<dbReference type="PANTHER" id="PTHR11703:SF0">
    <property type="entry name" value="DEOXYHYPUSINE SYNTHASE"/>
    <property type="match status" value="1"/>
</dbReference>
<dbReference type="GO" id="GO:0005739">
    <property type="term" value="C:mitochondrion"/>
    <property type="evidence" value="ECO:0007669"/>
    <property type="project" value="UniProtKB-SubCell"/>
</dbReference>
<organism evidence="13 14">
    <name type="scientific">Dioszegia hungarica</name>
    <dbReference type="NCBI Taxonomy" id="4972"/>
    <lineage>
        <taxon>Eukaryota</taxon>
        <taxon>Fungi</taxon>
        <taxon>Dikarya</taxon>
        <taxon>Basidiomycota</taxon>
        <taxon>Agaricomycotina</taxon>
        <taxon>Tremellomycetes</taxon>
        <taxon>Tremellales</taxon>
        <taxon>Bulleribasidiaceae</taxon>
        <taxon>Dioszegia</taxon>
    </lineage>
</organism>
<dbReference type="InterPro" id="IPR029035">
    <property type="entry name" value="DHS-like_NAD/FAD-binding_dom"/>
</dbReference>
<evidence type="ECO:0000256" key="3">
    <source>
        <dbReference type="ARBA" id="ARBA00002823"/>
    </source>
</evidence>
<evidence type="ECO:0000256" key="2">
    <source>
        <dbReference type="ARBA" id="ARBA00001911"/>
    </source>
</evidence>